<dbReference type="EMBL" id="CP074405">
    <property type="protein sequence ID" value="QVI62132.1"/>
    <property type="molecule type" value="Genomic_DNA"/>
</dbReference>
<protein>
    <submittedName>
        <fullName evidence="1">Uncharacterized protein</fullName>
    </submittedName>
</protein>
<gene>
    <name evidence="1" type="ORF">KG103_17230</name>
</gene>
<sequence>MTLMQKAVTPQLSDVYLAAGYERTGGFAVPAQTVTWASTAADLVRAHGLAYPGSPYGPDSPHVDVLRFDATAQLRFEDAVGGPDRRTRERTGGPFLDRPPFTGTGFVGVPDHVVPLYWFVHSRVPAGAQLVRVGADGSSVLLATYVDVAHGWVTEDRAVAFGLLPLHVGPLARWNGNVHPADVLGDRVVLAAAEPLDGFERTAAGRFRRDVPRGDVEELFELYVEARWNGLDVRVVDEFTDRGRPLVRVCATTHDADLAEGLRMDKVEAALYEATVAPGALTDVVTSQLVPAGWASR</sequence>
<reference evidence="1 2" key="1">
    <citation type="submission" date="2021-05" db="EMBL/GenBank/DDBJ databases">
        <title>Novel species in genus Cellulomonas.</title>
        <authorList>
            <person name="Zhang G."/>
        </authorList>
    </citation>
    <scope>NUCLEOTIDE SEQUENCE [LARGE SCALE GENOMIC DNA]</scope>
    <source>
        <strain evidence="2">zg-ZUI222</strain>
    </source>
</reference>
<evidence type="ECO:0000313" key="2">
    <source>
        <dbReference type="Proteomes" id="UP000677804"/>
    </source>
</evidence>
<proteinExistence type="predicted"/>
<dbReference type="RefSeq" id="WP_207339700.1">
    <property type="nucleotide sequence ID" value="NZ_CP074405.1"/>
</dbReference>
<keyword evidence="2" id="KW-1185">Reference proteome</keyword>
<accession>A0ABX8D7U6</accession>
<dbReference type="Proteomes" id="UP000677804">
    <property type="component" value="Chromosome"/>
</dbReference>
<evidence type="ECO:0000313" key="1">
    <source>
        <dbReference type="EMBL" id="QVI62132.1"/>
    </source>
</evidence>
<organism evidence="1 2">
    <name type="scientific">Cellulomonas wangleii</name>
    <dbReference type="NCBI Taxonomy" id="2816956"/>
    <lineage>
        <taxon>Bacteria</taxon>
        <taxon>Bacillati</taxon>
        <taxon>Actinomycetota</taxon>
        <taxon>Actinomycetes</taxon>
        <taxon>Micrococcales</taxon>
        <taxon>Cellulomonadaceae</taxon>
        <taxon>Cellulomonas</taxon>
    </lineage>
</organism>
<name>A0ABX8D7U6_9CELL</name>